<sequence>MKKLLLLAGVLFLAGCSTIPDQTESSKLYPDVIVSRLLRVIDGDTFACDIDEHSAIAGKNISIRLRGINTPELRSHNEEERKSAVLEKQRLADLLTNARVIELKNLGRDKYFRIDADVYIDGKPLLPELNQQYLVTKPESGRRENN</sequence>
<dbReference type="PROSITE" id="PS51257">
    <property type="entry name" value="PROKAR_LIPOPROTEIN"/>
    <property type="match status" value="1"/>
</dbReference>
<name>A0A645DTY8_9ZZZZ</name>
<dbReference type="EMBL" id="VSSQ01038901">
    <property type="protein sequence ID" value="MPM91902.1"/>
    <property type="molecule type" value="Genomic_DNA"/>
</dbReference>
<proteinExistence type="predicted"/>
<reference evidence="1" key="1">
    <citation type="submission" date="2019-08" db="EMBL/GenBank/DDBJ databases">
        <authorList>
            <person name="Kucharzyk K."/>
            <person name="Murdoch R.W."/>
            <person name="Higgins S."/>
            <person name="Loffler F."/>
        </authorList>
    </citation>
    <scope>NUCLEOTIDE SEQUENCE</scope>
</reference>
<evidence type="ECO:0000313" key="1">
    <source>
        <dbReference type="EMBL" id="MPM91902.1"/>
    </source>
</evidence>
<accession>A0A645DTY8</accession>
<dbReference type="SUPFAM" id="SSF50199">
    <property type="entry name" value="Staphylococcal nuclease"/>
    <property type="match status" value="1"/>
</dbReference>
<protein>
    <submittedName>
        <fullName evidence="1">Uncharacterized protein</fullName>
    </submittedName>
</protein>
<dbReference type="InterPro" id="IPR035437">
    <property type="entry name" value="SNase_OB-fold_sf"/>
</dbReference>
<comment type="caution">
    <text evidence="1">The sequence shown here is derived from an EMBL/GenBank/DDBJ whole genome shotgun (WGS) entry which is preliminary data.</text>
</comment>
<dbReference type="Gene3D" id="2.40.50.90">
    <property type="match status" value="1"/>
</dbReference>
<gene>
    <name evidence="1" type="ORF">SDC9_139036</name>
</gene>
<dbReference type="AlphaFoldDB" id="A0A645DTY8"/>
<organism evidence="1">
    <name type="scientific">bioreactor metagenome</name>
    <dbReference type="NCBI Taxonomy" id="1076179"/>
    <lineage>
        <taxon>unclassified sequences</taxon>
        <taxon>metagenomes</taxon>
        <taxon>ecological metagenomes</taxon>
    </lineage>
</organism>